<evidence type="ECO:0000256" key="1">
    <source>
        <dbReference type="ARBA" id="ARBA00004141"/>
    </source>
</evidence>
<feature type="transmembrane region" description="Helical" evidence="5">
    <location>
        <begin position="187"/>
        <end position="207"/>
    </location>
</feature>
<name>A0A7M7M8U5_VARDE</name>
<comment type="similarity">
    <text evidence="5">Belongs to the SCAMP family.</text>
</comment>
<dbReference type="GO" id="GO:0055038">
    <property type="term" value="C:recycling endosome membrane"/>
    <property type="evidence" value="ECO:0007669"/>
    <property type="project" value="TreeGrafter"/>
</dbReference>
<keyword evidence="4 5" id="KW-0472">Membrane</keyword>
<keyword evidence="3 5" id="KW-1133">Transmembrane helix</keyword>
<feature type="transmembrane region" description="Helical" evidence="5">
    <location>
        <begin position="227"/>
        <end position="249"/>
    </location>
</feature>
<evidence type="ECO:0000256" key="2">
    <source>
        <dbReference type="ARBA" id="ARBA00022692"/>
    </source>
</evidence>
<dbReference type="RefSeq" id="XP_022658319.1">
    <property type="nucleotide sequence ID" value="XM_022802584.1"/>
</dbReference>
<dbReference type="GO" id="GO:0032588">
    <property type="term" value="C:trans-Golgi network membrane"/>
    <property type="evidence" value="ECO:0007669"/>
    <property type="project" value="TreeGrafter"/>
</dbReference>
<dbReference type="OrthoDB" id="242866at2759"/>
<keyword evidence="5" id="KW-0813">Transport</keyword>
<dbReference type="PANTHER" id="PTHR10687">
    <property type="entry name" value="SECRETORY CARRIER-ASSOCIATED MEMBRANE PROTEIN SCAMP"/>
    <property type="match status" value="1"/>
</dbReference>
<evidence type="ECO:0000256" key="3">
    <source>
        <dbReference type="ARBA" id="ARBA00022989"/>
    </source>
</evidence>
<evidence type="ECO:0000313" key="8">
    <source>
        <dbReference type="Proteomes" id="UP000594260"/>
    </source>
</evidence>
<dbReference type="InParanoid" id="A0A7M7M8U5"/>
<reference evidence="7" key="1">
    <citation type="submission" date="2021-01" db="UniProtKB">
        <authorList>
            <consortium name="EnsemblMetazoa"/>
        </authorList>
    </citation>
    <scope>IDENTIFICATION</scope>
</reference>
<protein>
    <recommendedName>
        <fullName evidence="5">Secretory carrier-associated membrane protein</fullName>
        <shortName evidence="5">Secretory carrier membrane protein</shortName>
    </recommendedName>
</protein>
<evidence type="ECO:0000256" key="4">
    <source>
        <dbReference type="ARBA" id="ARBA00023136"/>
    </source>
</evidence>
<dbReference type="EnsemblMetazoa" id="XM_022802584">
    <property type="protein sequence ID" value="XP_022658319"/>
    <property type="gene ID" value="LOC111249137"/>
</dbReference>
<dbReference type="Proteomes" id="UP000594260">
    <property type="component" value="Unplaced"/>
</dbReference>
<organism evidence="7 8">
    <name type="scientific">Varroa destructor</name>
    <name type="common">Honeybee mite</name>
    <dbReference type="NCBI Taxonomy" id="109461"/>
    <lineage>
        <taxon>Eukaryota</taxon>
        <taxon>Metazoa</taxon>
        <taxon>Ecdysozoa</taxon>
        <taxon>Arthropoda</taxon>
        <taxon>Chelicerata</taxon>
        <taxon>Arachnida</taxon>
        <taxon>Acari</taxon>
        <taxon>Parasitiformes</taxon>
        <taxon>Mesostigmata</taxon>
        <taxon>Gamasina</taxon>
        <taxon>Dermanyssoidea</taxon>
        <taxon>Varroidae</taxon>
        <taxon>Varroa</taxon>
    </lineage>
</organism>
<proteinExistence type="inferred from homology"/>
<feature type="transmembrane region" description="Helical" evidence="5">
    <location>
        <begin position="122"/>
        <end position="144"/>
    </location>
</feature>
<keyword evidence="8" id="KW-1185">Reference proteome</keyword>
<comment type="caution">
    <text evidence="5">Lacks conserved residue(s) required for the propagation of feature annotation.</text>
</comment>
<feature type="region of interest" description="Disordered" evidence="6">
    <location>
        <begin position="71"/>
        <end position="91"/>
    </location>
</feature>
<evidence type="ECO:0000313" key="7">
    <source>
        <dbReference type="EnsemblMetazoa" id="XP_022658319"/>
    </source>
</evidence>
<evidence type="ECO:0000256" key="5">
    <source>
        <dbReference type="RuleBase" id="RU363122"/>
    </source>
</evidence>
<sequence>MTKTLSQSLQHLQDVQTRLLTSSHKSKTSFSASQSPSPRKVLIEEIAEIKVSVKELFRKQDELDRRAAELEAREQSLRENPGSTRSNNFPPLPKTFPFKPCFYQDINVEIPLDYQKIVRSAFYLWVFYSLLLVANLSAGVAVLIAKNDAMIFKRSIRSLVLNVPLSYLCWFRPLYKAFRNNSSLNFIMFFLIFAIQVGLSIAAALGITRQGIISIPIAIAAFNQGKVFGFILTVIAIGQALFAAASMLLMRRVHSLYRGAGGSINCARAEFRNEVLNNTYVQQAAATVVKQVGDIGQAG</sequence>
<dbReference type="GeneID" id="111249137"/>
<dbReference type="OMA" id="EPVDQYN"/>
<keyword evidence="2 5" id="KW-0812">Transmembrane</keyword>
<dbReference type="KEGG" id="vde:111249137"/>
<dbReference type="Pfam" id="PF04144">
    <property type="entry name" value="SCAMP"/>
    <property type="match status" value="1"/>
</dbReference>
<comment type="subcellular location">
    <subcellularLocation>
        <location evidence="1 5">Membrane</location>
        <topology evidence="1 5">Multi-pass membrane protein</topology>
    </subcellularLocation>
</comment>
<dbReference type="InterPro" id="IPR007273">
    <property type="entry name" value="SCAMP"/>
</dbReference>
<dbReference type="GO" id="GO:0015031">
    <property type="term" value="P:protein transport"/>
    <property type="evidence" value="ECO:0007669"/>
    <property type="project" value="InterPro"/>
</dbReference>
<evidence type="ECO:0000256" key="6">
    <source>
        <dbReference type="SAM" id="MobiDB-lite"/>
    </source>
</evidence>
<dbReference type="AlphaFoldDB" id="A0A7M7M8U5"/>
<dbReference type="PANTHER" id="PTHR10687:SF2">
    <property type="entry name" value="SECRETORY CARRIER-ASSOCIATED MEMBRANE PROTEIN"/>
    <property type="match status" value="1"/>
</dbReference>
<accession>A0A7M7M8U5</accession>